<dbReference type="InterPro" id="IPR036582">
    <property type="entry name" value="Mao_N_sf"/>
</dbReference>
<name>A0A7C8LBR2_9FIRM</name>
<keyword evidence="3" id="KW-1185">Reference proteome</keyword>
<dbReference type="Pfam" id="PF07833">
    <property type="entry name" value="Cu_amine_oxidN1"/>
    <property type="match status" value="1"/>
</dbReference>
<dbReference type="SUPFAM" id="SSF63825">
    <property type="entry name" value="YWTD domain"/>
    <property type="match status" value="1"/>
</dbReference>
<evidence type="ECO:0000313" key="3">
    <source>
        <dbReference type="Proteomes" id="UP000483018"/>
    </source>
</evidence>
<dbReference type="Gene3D" id="3.30.457.10">
    <property type="entry name" value="Copper amine oxidase-like, N-terminal domain"/>
    <property type="match status" value="1"/>
</dbReference>
<protein>
    <recommendedName>
        <fullName evidence="1">Copper amine oxidase-like N-terminal domain-containing protein</fullName>
    </recommendedName>
</protein>
<organism evidence="2 3">
    <name type="scientific">Defluviitalea raffinosedens</name>
    <dbReference type="NCBI Taxonomy" id="1450156"/>
    <lineage>
        <taxon>Bacteria</taxon>
        <taxon>Bacillati</taxon>
        <taxon>Bacillota</taxon>
        <taxon>Clostridia</taxon>
        <taxon>Lachnospirales</taxon>
        <taxon>Defluviitaleaceae</taxon>
        <taxon>Defluviitalea</taxon>
    </lineage>
</organism>
<gene>
    <name evidence="2" type="ORF">GND95_14595</name>
</gene>
<dbReference type="InterPro" id="IPR012854">
    <property type="entry name" value="Cu_amine_oxidase-like_N"/>
</dbReference>
<evidence type="ECO:0000313" key="2">
    <source>
        <dbReference type="EMBL" id="KAE9627507.1"/>
    </source>
</evidence>
<dbReference type="AlphaFoldDB" id="A0A7C8LBR2"/>
<evidence type="ECO:0000259" key="1">
    <source>
        <dbReference type="Pfam" id="PF07833"/>
    </source>
</evidence>
<proteinExistence type="predicted"/>
<reference evidence="2 3" key="1">
    <citation type="submission" date="2019-12" db="EMBL/GenBank/DDBJ databases">
        <title>Defluviitalea raffinosedens, isolated from a biogas fermenter, genome sequencing and characterization.</title>
        <authorList>
            <person name="Rettenmaier R."/>
            <person name="Schneider M."/>
            <person name="Neuhaus K."/>
            <person name="Liebl W."/>
            <person name="Zverlov V."/>
        </authorList>
    </citation>
    <scope>NUCLEOTIDE SEQUENCE [LARGE SCALE GENOMIC DNA]</scope>
    <source>
        <strain evidence="2 3">249c-K6</strain>
    </source>
</reference>
<comment type="caution">
    <text evidence="2">The sequence shown here is derived from an EMBL/GenBank/DDBJ whole genome shotgun (WGS) entry which is preliminary data.</text>
</comment>
<dbReference type="EMBL" id="WSLF01000025">
    <property type="protein sequence ID" value="KAE9627507.1"/>
    <property type="molecule type" value="Genomic_DNA"/>
</dbReference>
<dbReference type="Proteomes" id="UP000483018">
    <property type="component" value="Unassembled WGS sequence"/>
</dbReference>
<dbReference type="SUPFAM" id="SSF55383">
    <property type="entry name" value="Copper amine oxidase, domain N"/>
    <property type="match status" value="1"/>
</dbReference>
<feature type="domain" description="Copper amine oxidase-like N-terminal" evidence="1">
    <location>
        <begin position="65"/>
        <end position="187"/>
    </location>
</feature>
<sequence>MLYLINGRKINSRRVIMRNWIKKFIQFNILLGFLFTVLSSTVFGMEEQINRAVVFPIDYKGKAFINGEYVSFNGDEKIYLKDNTTYVPLRLMTYLISNDEEHWEAQWDGAKPNEVVLVCTYMEKIDQGGWMNTGKPQTSIKLTVDSKTMISKGQMIELSATPKKINGRIVLPIRAIGEVLNREIAFKDGLIFISKEPLKLNDKQADAIINEIKERFWDTSKKVKKYKVVEDDEELIAAQNVNGKTYFNVVGYNSSSQIWIQKLYTQGEKGPVLLKEIKNYVSVREPFVEDVFYYGEEKQGQVVLNEYNLNTKQTRQIGELDIKGHDFSAIVKIIPKENKIYFIAHYGDYTMGGETLYVVENGKVEELTGAKQFGSIIIENGKIYYSNINFMGNPTNNLFEYDENSRTEKRLGEEGYTYDVNRRETLYSVANSLKLLENKLYTLGYLEQSDQLPCLYSIDLQTGATKKLSLPTSQFWIVNDKIYYIEATAQTLITIDLEGNGKKTLINKPIAQAKFNGKSFYYTLLSNNNDLAAGFYKYTLDTNETASLSSKRVKDFYIGSSKIGYITTGYDAGIYLIQDGKTIGIEKDPAYDYLFAGEQMIIINVKDNKLEILK</sequence>
<accession>A0A7C8LBR2</accession>